<organism evidence="2 3">
    <name type="scientific">Trypanosoma brucei gambiense (strain MHOM/CI/86/DAL972)</name>
    <dbReference type="NCBI Taxonomy" id="679716"/>
    <lineage>
        <taxon>Eukaryota</taxon>
        <taxon>Discoba</taxon>
        <taxon>Euglenozoa</taxon>
        <taxon>Kinetoplastea</taxon>
        <taxon>Metakinetoplastina</taxon>
        <taxon>Trypanosomatida</taxon>
        <taxon>Trypanosomatidae</taxon>
        <taxon>Trypanosoma</taxon>
    </lineage>
</organism>
<keyword evidence="1" id="KW-1133">Transmembrane helix</keyword>
<evidence type="ECO:0000313" key="2">
    <source>
        <dbReference type="EMBL" id="CBH11022.1"/>
    </source>
</evidence>
<evidence type="ECO:0000313" key="3">
    <source>
        <dbReference type="Proteomes" id="UP000002316"/>
    </source>
</evidence>
<name>C9ZNP4_TRYB9</name>
<proteinExistence type="predicted"/>
<dbReference type="AlphaFoldDB" id="C9ZNP4"/>
<dbReference type="GeneID" id="23861138"/>
<feature type="transmembrane region" description="Helical" evidence="1">
    <location>
        <begin position="96"/>
        <end position="122"/>
    </location>
</feature>
<dbReference type="EMBL" id="FN554968">
    <property type="protein sequence ID" value="CBH11022.1"/>
    <property type="molecule type" value="Genomic_DNA"/>
</dbReference>
<protein>
    <submittedName>
        <fullName evidence="2">Uncharacterized protein</fullName>
    </submittedName>
</protein>
<keyword evidence="1" id="KW-0472">Membrane</keyword>
<feature type="transmembrane region" description="Helical" evidence="1">
    <location>
        <begin position="55"/>
        <end position="76"/>
    </location>
</feature>
<reference evidence="3" key="1">
    <citation type="journal article" date="2010" name="PLoS Negl. Trop. Dis.">
        <title>The genome sequence of Trypanosoma brucei gambiense, causative agent of chronic human african trypanosomiasis.</title>
        <authorList>
            <person name="Jackson A.P."/>
            <person name="Sanders M."/>
            <person name="Berry A."/>
            <person name="McQuillan J."/>
            <person name="Aslett M.A."/>
            <person name="Quail M.A."/>
            <person name="Chukualim B."/>
            <person name="Capewell P."/>
            <person name="MacLeod A."/>
            <person name="Melville S.E."/>
            <person name="Gibson W."/>
            <person name="Barry J.D."/>
            <person name="Berriman M."/>
            <person name="Hertz-Fowler C."/>
        </authorList>
    </citation>
    <scope>NUCLEOTIDE SEQUENCE [LARGE SCALE GENOMIC DNA]</scope>
    <source>
        <strain evidence="3">MHOM/CI/86/DAL972</strain>
    </source>
</reference>
<dbReference type="Proteomes" id="UP000002316">
    <property type="component" value="Chromosome 5"/>
</dbReference>
<keyword evidence="1" id="KW-0812">Transmembrane</keyword>
<gene>
    <name evidence="2" type="ORF">TbgDal_V1600</name>
</gene>
<evidence type="ECO:0000256" key="1">
    <source>
        <dbReference type="SAM" id="Phobius"/>
    </source>
</evidence>
<accession>C9ZNP4</accession>
<dbReference type="RefSeq" id="XP_011773309.1">
    <property type="nucleotide sequence ID" value="XM_011775007.1"/>
</dbReference>
<dbReference type="KEGG" id="tbg:TbgDal_V1600"/>
<sequence>MLRKKEREIRQFLASSHPRILARFFSSGSCESAEATHQRLPPPPPPSRLSIPFIFSYYLSFFTDVYYCYYYLYFFLHHSRAHVPSYFPSFSVNSFLFLYFPMHTIHTLHTRIFIYIYIYIYMHAKTNAKAQKRE</sequence>